<dbReference type="Gene3D" id="1.10.30.50">
    <property type="match status" value="1"/>
</dbReference>
<accession>A0A3S1CDG6</accession>
<reference evidence="2" key="2">
    <citation type="journal article" date="2019" name="Genome Biol. Evol.">
        <title>Day and night: Metabolic profiles and evolutionary relationships of six axenic non-marine cyanobacteria.</title>
        <authorList>
            <person name="Will S.E."/>
            <person name="Henke P."/>
            <person name="Boedeker C."/>
            <person name="Huang S."/>
            <person name="Brinkmann H."/>
            <person name="Rohde M."/>
            <person name="Jarek M."/>
            <person name="Friedl T."/>
            <person name="Seufert S."/>
            <person name="Schumacher M."/>
            <person name="Overmann J."/>
            <person name="Neumann-Schaal M."/>
            <person name="Petersen J."/>
        </authorList>
    </citation>
    <scope>NUCLEOTIDE SEQUENCE [LARGE SCALE GENOMIC DNA]</scope>
    <source>
        <strain evidence="2">PCC 7102</strain>
    </source>
</reference>
<dbReference type="OrthoDB" id="514018at2"/>
<reference evidence="2" key="1">
    <citation type="submission" date="2018-12" db="EMBL/GenBank/DDBJ databases">
        <authorList>
            <person name="Will S."/>
            <person name="Neumann-Schaal M."/>
            <person name="Henke P."/>
        </authorList>
    </citation>
    <scope>NUCLEOTIDE SEQUENCE</scope>
    <source>
        <strain evidence="2">PCC 7102</strain>
    </source>
</reference>
<dbReference type="PANTHER" id="PTHR33877">
    <property type="entry name" value="SLL1193 PROTEIN"/>
    <property type="match status" value="1"/>
</dbReference>
<dbReference type="AlphaFoldDB" id="A0A3S1CDG6"/>
<keyword evidence="2" id="KW-0255">Endonuclease</keyword>
<gene>
    <name evidence="2" type="ORF">DSM106972_039090</name>
</gene>
<dbReference type="InterPro" id="IPR003615">
    <property type="entry name" value="HNH_nuc"/>
</dbReference>
<feature type="domain" description="HNH nuclease" evidence="1">
    <location>
        <begin position="9"/>
        <end position="64"/>
    </location>
</feature>
<dbReference type="GO" id="GO:0004519">
    <property type="term" value="F:endonuclease activity"/>
    <property type="evidence" value="ECO:0007669"/>
    <property type="project" value="UniProtKB-KW"/>
</dbReference>
<comment type="caution">
    <text evidence="2">The sequence shown here is derived from an EMBL/GenBank/DDBJ whole genome shotgun (WGS) entry which is preliminary data.</text>
</comment>
<dbReference type="GO" id="GO:0008270">
    <property type="term" value="F:zinc ion binding"/>
    <property type="evidence" value="ECO:0007669"/>
    <property type="project" value="InterPro"/>
</dbReference>
<protein>
    <submittedName>
        <fullName evidence="2">HNH endonuclease</fullName>
    </submittedName>
</protein>
<evidence type="ECO:0000313" key="3">
    <source>
        <dbReference type="Proteomes" id="UP000271624"/>
    </source>
</evidence>
<dbReference type="SMART" id="SM00507">
    <property type="entry name" value="HNHc"/>
    <property type="match status" value="1"/>
</dbReference>
<dbReference type="RefSeq" id="WP_127082345.1">
    <property type="nucleotide sequence ID" value="NZ_RSCL01000009.1"/>
</dbReference>
<keyword evidence="2" id="KW-0378">Hydrolase</keyword>
<sequence length="142" mass="16163">MSEDRVTNEQRRIVVARAKECCEYCRSQVKFATQSFSVEHITPRYKGGKTILENLALSCQGCNNHKHTKTEALDSTTQQIAPLFHPRQQSWQEHFAWNEDYTQIVGLTPTGRATVKELLLNRPGLVNLRRVLFASGEHPPGD</sequence>
<dbReference type="CDD" id="cd00085">
    <property type="entry name" value="HNHc"/>
    <property type="match status" value="1"/>
</dbReference>
<dbReference type="GO" id="GO:0003676">
    <property type="term" value="F:nucleic acid binding"/>
    <property type="evidence" value="ECO:0007669"/>
    <property type="project" value="InterPro"/>
</dbReference>
<keyword evidence="3" id="KW-1185">Reference proteome</keyword>
<organism evidence="2 3">
    <name type="scientific">Dulcicalothrix desertica PCC 7102</name>
    <dbReference type="NCBI Taxonomy" id="232991"/>
    <lineage>
        <taxon>Bacteria</taxon>
        <taxon>Bacillati</taxon>
        <taxon>Cyanobacteriota</taxon>
        <taxon>Cyanophyceae</taxon>
        <taxon>Nostocales</taxon>
        <taxon>Calotrichaceae</taxon>
        <taxon>Dulcicalothrix</taxon>
    </lineage>
</organism>
<dbReference type="InterPro" id="IPR002711">
    <property type="entry name" value="HNH"/>
</dbReference>
<evidence type="ECO:0000259" key="1">
    <source>
        <dbReference type="SMART" id="SM00507"/>
    </source>
</evidence>
<dbReference type="Pfam" id="PF01844">
    <property type="entry name" value="HNH"/>
    <property type="match status" value="1"/>
</dbReference>
<evidence type="ECO:0000313" key="2">
    <source>
        <dbReference type="EMBL" id="RUT05088.1"/>
    </source>
</evidence>
<dbReference type="EMBL" id="RSCL01000009">
    <property type="protein sequence ID" value="RUT05088.1"/>
    <property type="molecule type" value="Genomic_DNA"/>
</dbReference>
<dbReference type="Proteomes" id="UP000271624">
    <property type="component" value="Unassembled WGS sequence"/>
</dbReference>
<dbReference type="InterPro" id="IPR052892">
    <property type="entry name" value="NA-targeting_endonuclease"/>
</dbReference>
<keyword evidence="2" id="KW-0540">Nuclease</keyword>
<proteinExistence type="predicted"/>
<dbReference type="PANTHER" id="PTHR33877:SF1">
    <property type="entry name" value="TYPE IV METHYL-DIRECTED RESTRICTION ENZYME ECOKMCRA"/>
    <property type="match status" value="1"/>
</dbReference>
<name>A0A3S1CDG6_9CYAN</name>